<dbReference type="InterPro" id="IPR011032">
    <property type="entry name" value="GroES-like_sf"/>
</dbReference>
<keyword evidence="4" id="KW-0862">Zinc</keyword>
<evidence type="ECO:0000259" key="6">
    <source>
        <dbReference type="Pfam" id="PF08240"/>
    </source>
</evidence>
<dbReference type="Proteomes" id="UP000265541">
    <property type="component" value="Unassembled WGS sequence"/>
</dbReference>
<dbReference type="AlphaFoldDB" id="A0A3A0VBP8"/>
<comment type="caution">
    <text evidence="7">The sequence shown here is derived from an EMBL/GenBank/DDBJ whole genome shotgun (WGS) entry which is preliminary data.</text>
</comment>
<feature type="domain" description="Alcohol dehydrogenase-like N-terminal" evidence="6">
    <location>
        <begin position="27"/>
        <end position="140"/>
    </location>
</feature>
<dbReference type="Gene3D" id="3.90.180.10">
    <property type="entry name" value="Medium-chain alcohol dehydrogenases, catalytic domain"/>
    <property type="match status" value="1"/>
</dbReference>
<evidence type="ECO:0000256" key="1">
    <source>
        <dbReference type="ARBA" id="ARBA00001947"/>
    </source>
</evidence>
<dbReference type="SUPFAM" id="SSF50129">
    <property type="entry name" value="GroES-like"/>
    <property type="match status" value="1"/>
</dbReference>
<evidence type="ECO:0000256" key="4">
    <source>
        <dbReference type="ARBA" id="ARBA00022833"/>
    </source>
</evidence>
<reference evidence="7 8" key="1">
    <citation type="journal article" date="2016" name="Front. Microbiol.">
        <title>Comprehensive Phylogenetic Analysis of Bovine Non-aureus Staphylococci Species Based on Whole-Genome Sequencing.</title>
        <authorList>
            <person name="Naushad S."/>
            <person name="Barkema H.W."/>
            <person name="Luby C."/>
            <person name="Condas L.A."/>
            <person name="Nobrega D.B."/>
            <person name="Carson D.A."/>
            <person name="De Buck J."/>
        </authorList>
    </citation>
    <scope>NUCLEOTIDE SEQUENCE [LARGE SCALE GENOMIC DNA]</scope>
    <source>
        <strain evidence="7 8">SNUC 4781</strain>
    </source>
</reference>
<accession>A0A3A0VBP8</accession>
<protein>
    <submittedName>
        <fullName evidence="7">Dehydrogenase</fullName>
    </submittedName>
</protein>
<feature type="non-terminal residue" evidence="7">
    <location>
        <position position="160"/>
    </location>
</feature>
<evidence type="ECO:0000313" key="7">
    <source>
        <dbReference type="EMBL" id="RIP30924.1"/>
    </source>
</evidence>
<sequence>MKIESNAFRLIEPGVFKKDTLTHDFEEKDIIVKPTKASVCHADLRYYTGNRRPEARAKKLPMALFHEGIGIVEDSKHPDFQQGDKVVIVPNIPSHLRKGTYPTTSFQDNYDENAVFMGSGFDGICQDRMVVSGDNVVKVPTDLDEDVALIAELCSVSLFP</sequence>
<dbReference type="RefSeq" id="WP_182580149.1">
    <property type="nucleotide sequence ID" value="NZ_QYJN01000059.1"/>
</dbReference>
<dbReference type="Pfam" id="PF08240">
    <property type="entry name" value="ADH_N"/>
    <property type="match status" value="1"/>
</dbReference>
<organism evidence="7 8">
    <name type="scientific">Staphylococcus gallinarum</name>
    <dbReference type="NCBI Taxonomy" id="1293"/>
    <lineage>
        <taxon>Bacteria</taxon>
        <taxon>Bacillati</taxon>
        <taxon>Bacillota</taxon>
        <taxon>Bacilli</taxon>
        <taxon>Bacillales</taxon>
        <taxon>Staphylococcaceae</taxon>
        <taxon>Staphylococcus</taxon>
    </lineage>
</organism>
<dbReference type="GO" id="GO:0016491">
    <property type="term" value="F:oxidoreductase activity"/>
    <property type="evidence" value="ECO:0007669"/>
    <property type="project" value="UniProtKB-KW"/>
</dbReference>
<evidence type="ECO:0000256" key="5">
    <source>
        <dbReference type="ARBA" id="ARBA00023002"/>
    </source>
</evidence>
<comment type="similarity">
    <text evidence="2">Belongs to the zinc-containing alcohol dehydrogenase family.</text>
</comment>
<comment type="cofactor">
    <cofactor evidence="1">
        <name>Zn(2+)</name>
        <dbReference type="ChEBI" id="CHEBI:29105"/>
    </cofactor>
</comment>
<evidence type="ECO:0000313" key="8">
    <source>
        <dbReference type="Proteomes" id="UP000265541"/>
    </source>
</evidence>
<evidence type="ECO:0000256" key="3">
    <source>
        <dbReference type="ARBA" id="ARBA00022723"/>
    </source>
</evidence>
<name>A0A3A0VBP8_STAGA</name>
<dbReference type="InterPro" id="IPR013154">
    <property type="entry name" value="ADH-like_N"/>
</dbReference>
<evidence type="ECO:0000256" key="2">
    <source>
        <dbReference type="ARBA" id="ARBA00008072"/>
    </source>
</evidence>
<dbReference type="PANTHER" id="PTHR43350:SF19">
    <property type="entry name" value="D-GULOSIDE 3-DEHYDROGENASE"/>
    <property type="match status" value="1"/>
</dbReference>
<keyword evidence="3" id="KW-0479">Metal-binding</keyword>
<dbReference type="EMBL" id="QYJN01000059">
    <property type="protein sequence ID" value="RIP30924.1"/>
    <property type="molecule type" value="Genomic_DNA"/>
</dbReference>
<dbReference type="GO" id="GO:0046872">
    <property type="term" value="F:metal ion binding"/>
    <property type="evidence" value="ECO:0007669"/>
    <property type="project" value="UniProtKB-KW"/>
</dbReference>
<dbReference type="PANTHER" id="PTHR43350">
    <property type="entry name" value="NAD-DEPENDENT ALCOHOL DEHYDROGENASE"/>
    <property type="match status" value="1"/>
</dbReference>
<gene>
    <name evidence="7" type="ORF">BUZ14_13725</name>
</gene>
<keyword evidence="5" id="KW-0560">Oxidoreductase</keyword>
<proteinExistence type="inferred from homology"/>